<dbReference type="GO" id="GO:0005789">
    <property type="term" value="C:endoplasmic reticulum membrane"/>
    <property type="evidence" value="ECO:0007669"/>
    <property type="project" value="UniProtKB-SubCell"/>
</dbReference>
<protein>
    <recommendedName>
        <fullName evidence="16">RAS guanyl-releasing protein 1</fullName>
    </recommendedName>
</protein>
<keyword evidence="12" id="KW-0106">Calcium</keyword>
<evidence type="ECO:0000259" key="21">
    <source>
        <dbReference type="PROSITE" id="PS50212"/>
    </source>
</evidence>
<feature type="domain" description="Phorbol-ester/DAG-type" evidence="20">
    <location>
        <begin position="415"/>
        <end position="468"/>
    </location>
</feature>
<dbReference type="SMART" id="SM00109">
    <property type="entry name" value="C1"/>
    <property type="match status" value="1"/>
</dbReference>
<dbReference type="SUPFAM" id="SSF57889">
    <property type="entry name" value="Cysteine-rich domain"/>
    <property type="match status" value="1"/>
</dbReference>
<evidence type="ECO:0000256" key="11">
    <source>
        <dbReference type="ARBA" id="ARBA00022833"/>
    </source>
</evidence>
<keyword evidence="19" id="KW-1133">Transmembrane helix</keyword>
<dbReference type="SUPFAM" id="SSF48366">
    <property type="entry name" value="Ras GEF"/>
    <property type="match status" value="1"/>
</dbReference>
<feature type="compositionally biased region" description="Basic and acidic residues" evidence="18">
    <location>
        <begin position="600"/>
        <end position="613"/>
    </location>
</feature>
<dbReference type="CDD" id="cd06224">
    <property type="entry name" value="REM"/>
    <property type="match status" value="1"/>
</dbReference>
<dbReference type="InterPro" id="IPR046349">
    <property type="entry name" value="C1-like_sf"/>
</dbReference>
<evidence type="ECO:0000256" key="4">
    <source>
        <dbReference type="ARBA" id="ARBA00009566"/>
    </source>
</evidence>
<evidence type="ECO:0000256" key="1">
    <source>
        <dbReference type="ARBA" id="ARBA00004395"/>
    </source>
</evidence>
<keyword evidence="5" id="KW-0963">Cytoplasm</keyword>
<keyword evidence="7" id="KW-0479">Metal-binding</keyword>
<keyword evidence="23" id="KW-1185">Reference proteome</keyword>
<evidence type="ECO:0000256" key="12">
    <source>
        <dbReference type="ARBA" id="ARBA00022837"/>
    </source>
</evidence>
<keyword evidence="15 19" id="KW-0472">Membrane</keyword>
<keyword evidence="11" id="KW-0862">Zinc</keyword>
<keyword evidence="10" id="KW-0256">Endoplasmic reticulum</keyword>
<keyword evidence="14" id="KW-0175">Coiled coil</keyword>
<dbReference type="Proteomes" id="UP000694428">
    <property type="component" value="Unplaced"/>
</dbReference>
<evidence type="ECO:0000256" key="6">
    <source>
        <dbReference type="ARBA" id="ARBA00022658"/>
    </source>
</evidence>
<dbReference type="PROSITE" id="PS50081">
    <property type="entry name" value="ZF_DAG_PE_2"/>
    <property type="match status" value="1"/>
</dbReference>
<dbReference type="SMART" id="SM00229">
    <property type="entry name" value="RasGEFN"/>
    <property type="match status" value="1"/>
</dbReference>
<evidence type="ECO:0000256" key="3">
    <source>
        <dbReference type="ARBA" id="ARBA00004496"/>
    </source>
</evidence>
<evidence type="ECO:0000256" key="14">
    <source>
        <dbReference type="ARBA" id="ARBA00023054"/>
    </source>
</evidence>
<evidence type="ECO:0000256" key="8">
    <source>
        <dbReference type="ARBA" id="ARBA00022737"/>
    </source>
</evidence>
<evidence type="ECO:0000256" key="7">
    <source>
        <dbReference type="ARBA" id="ARBA00022723"/>
    </source>
</evidence>
<dbReference type="SMART" id="SM00147">
    <property type="entry name" value="RasGEF"/>
    <property type="match status" value="1"/>
</dbReference>
<dbReference type="PANTHER" id="PTHR23113:SF174">
    <property type="entry name" value="RAS GUANYL-RELEASING PROTEIN 1"/>
    <property type="match status" value="1"/>
</dbReference>
<accession>A0A8C9EZ86</accession>
<dbReference type="Pfam" id="PF00618">
    <property type="entry name" value="RasGEF_N"/>
    <property type="match status" value="1"/>
</dbReference>
<dbReference type="Ensembl" id="ENSPSTT00000007511.1">
    <property type="protein sequence ID" value="ENSPSTP00000007156.1"/>
    <property type="gene ID" value="ENSPSTG00000005064.1"/>
</dbReference>
<reference evidence="22" key="1">
    <citation type="submission" date="2025-08" db="UniProtKB">
        <authorList>
            <consortium name="Ensembl"/>
        </authorList>
    </citation>
    <scope>IDENTIFICATION</scope>
</reference>
<feature type="domain" description="N-terminal Ras-GEF" evidence="21">
    <location>
        <begin position="47"/>
        <end position="170"/>
    </location>
</feature>
<keyword evidence="6 17" id="KW-0344">Guanine-nucleotide releasing factor</keyword>
<comment type="subcellular location">
    <subcellularLocation>
        <location evidence="3">Cytoplasm</location>
    </subcellularLocation>
    <subcellularLocation>
        <location evidence="2">Endoplasmic reticulum membrane</location>
        <topology evidence="2">Peripheral membrane protein</topology>
    </subcellularLocation>
    <subcellularLocation>
        <location evidence="1">Golgi apparatus membrane</location>
        <topology evidence="1">Peripheral membrane protein</topology>
    </subcellularLocation>
</comment>
<dbReference type="GO" id="GO:0000139">
    <property type="term" value="C:Golgi membrane"/>
    <property type="evidence" value="ECO:0007669"/>
    <property type="project" value="UniProtKB-SubCell"/>
</dbReference>
<dbReference type="InterPro" id="IPR036964">
    <property type="entry name" value="RASGEF_cat_dom_sf"/>
</dbReference>
<evidence type="ECO:0000313" key="22">
    <source>
        <dbReference type="Ensembl" id="ENSPSTP00000007156.1"/>
    </source>
</evidence>
<evidence type="ECO:0000256" key="15">
    <source>
        <dbReference type="ARBA" id="ARBA00023136"/>
    </source>
</evidence>
<comment type="similarity">
    <text evidence="4">Belongs to the RASGRP family.</text>
</comment>
<dbReference type="Gene3D" id="1.20.870.10">
    <property type="entry name" value="Son of sevenless (SoS) protein Chain: S domain 1"/>
    <property type="match status" value="1"/>
</dbReference>
<feature type="transmembrane region" description="Helical" evidence="19">
    <location>
        <begin position="268"/>
        <end position="290"/>
    </location>
</feature>
<evidence type="ECO:0000256" key="16">
    <source>
        <dbReference type="ARBA" id="ARBA00041172"/>
    </source>
</evidence>
<sequence length="670" mass="76797">MGTLGKKRETQQPAQGCSTAPESSLELKQISHCHSHSNLTQVTMVPLGHLAKGATLEDLLETCIQSFDLEGNSYQNNQLLKMILTMHQFIISSADMLQKLSDLYPFALEKKSSALCVKICYFVRYWITEFWVMFKMDSKLSTTMEAFQELVKANGEELHCRLIDTSQINSRDWSRKLTQRVKANSSKKRKVSLLFDHLEPEELSDHLTYLEFKSFRRISFSDYQSYIVNSCVKENPTMERSIALCNGISQWVQLMVLSRPTPQLRAEVFIKFIHVAQVTYLYIMAVAGFFRLLSNMLIVMPTVTCSVNVTDFQTMAATDWNLEMHPFRITVNTCAAFFFFFLGANFKHQSTKKYECMPGTSKSSSSNCSGIKLTFYEIYELSYAREPRSHRAAVRTFPDSSQSNFMNNAVFIPCIHLILFGRYQMCGNKYSFCLSEFQLWGVIKQGYRCKDCGMNCHKQCKDLIVIECKRRHKTSVADSSPTSALASSLCTVAVKEQFHGQEEGPFTFPNGVVEHNEDSKDRTIMLMGSSAQKISVRLKPAVVHKGIQTDSILLAGDVLHKSMEKKEKRILENPYLQPIPPSPRPSPLLGRKKAYVKWENKDSSQKIKEEHREHHSYKPSYQELERERNILKADNEGLKMQLEQAHKTIESLTIQRRNHVIDSLQHKDCS</sequence>
<dbReference type="AlphaFoldDB" id="A0A8C9EZ86"/>
<evidence type="ECO:0000259" key="20">
    <source>
        <dbReference type="PROSITE" id="PS50081"/>
    </source>
</evidence>
<dbReference type="InterPro" id="IPR000651">
    <property type="entry name" value="Ras-like_Gua-exchang_fac_N"/>
</dbReference>
<feature type="region of interest" description="Disordered" evidence="18">
    <location>
        <begin position="600"/>
        <end position="623"/>
    </location>
</feature>
<dbReference type="Gene3D" id="6.10.250.2730">
    <property type="match status" value="1"/>
</dbReference>
<evidence type="ECO:0000256" key="10">
    <source>
        <dbReference type="ARBA" id="ARBA00022824"/>
    </source>
</evidence>
<dbReference type="PANTHER" id="PTHR23113">
    <property type="entry name" value="GUANINE NUCLEOTIDE EXCHANGE FACTOR"/>
    <property type="match status" value="1"/>
</dbReference>
<dbReference type="Pfam" id="PF00130">
    <property type="entry name" value="C1_1"/>
    <property type="match status" value="1"/>
</dbReference>
<dbReference type="InterPro" id="IPR008937">
    <property type="entry name" value="Ras-like_GEF"/>
</dbReference>
<evidence type="ECO:0000256" key="19">
    <source>
        <dbReference type="SAM" id="Phobius"/>
    </source>
</evidence>
<feature type="transmembrane region" description="Helical" evidence="19">
    <location>
        <begin position="325"/>
        <end position="344"/>
    </location>
</feature>
<dbReference type="PROSITE" id="PS50212">
    <property type="entry name" value="RASGEF_NTER"/>
    <property type="match status" value="1"/>
</dbReference>
<evidence type="ECO:0000256" key="17">
    <source>
        <dbReference type="PROSITE-ProRule" id="PRU00135"/>
    </source>
</evidence>
<dbReference type="GO" id="GO:0046872">
    <property type="term" value="F:metal ion binding"/>
    <property type="evidence" value="ECO:0007669"/>
    <property type="project" value="UniProtKB-KW"/>
</dbReference>
<dbReference type="GO" id="GO:0005886">
    <property type="term" value="C:plasma membrane"/>
    <property type="evidence" value="ECO:0007669"/>
    <property type="project" value="TreeGrafter"/>
</dbReference>
<evidence type="ECO:0000256" key="18">
    <source>
        <dbReference type="SAM" id="MobiDB-lite"/>
    </source>
</evidence>
<dbReference type="Pfam" id="PF00617">
    <property type="entry name" value="RasGEF"/>
    <property type="match status" value="1"/>
</dbReference>
<dbReference type="GO" id="GO:0007265">
    <property type="term" value="P:Ras protein signal transduction"/>
    <property type="evidence" value="ECO:0007669"/>
    <property type="project" value="TreeGrafter"/>
</dbReference>
<keyword evidence="9" id="KW-0221">Differentiation</keyword>
<dbReference type="GO" id="GO:0005085">
    <property type="term" value="F:guanyl-nucleotide exchange factor activity"/>
    <property type="evidence" value="ECO:0007669"/>
    <property type="project" value="UniProtKB-KW"/>
</dbReference>
<keyword evidence="13" id="KW-0333">Golgi apparatus</keyword>
<evidence type="ECO:0000256" key="5">
    <source>
        <dbReference type="ARBA" id="ARBA00022490"/>
    </source>
</evidence>
<dbReference type="InterPro" id="IPR023578">
    <property type="entry name" value="Ras_GEF_dom_sf"/>
</dbReference>
<dbReference type="Gene3D" id="3.30.60.20">
    <property type="match status" value="1"/>
</dbReference>
<dbReference type="InterPro" id="IPR002219">
    <property type="entry name" value="PKC_DAG/PE"/>
</dbReference>
<proteinExistence type="inferred from homology"/>
<dbReference type="InterPro" id="IPR001895">
    <property type="entry name" value="RASGEF_cat_dom"/>
</dbReference>
<evidence type="ECO:0000313" key="23">
    <source>
        <dbReference type="Proteomes" id="UP000694428"/>
    </source>
</evidence>
<dbReference type="Gene3D" id="1.10.840.10">
    <property type="entry name" value="Ras guanine-nucleotide exchange factors catalytic domain"/>
    <property type="match status" value="1"/>
</dbReference>
<keyword evidence="19" id="KW-0812">Transmembrane</keyword>
<dbReference type="CDD" id="cd22290">
    <property type="entry name" value="cc_RasGRP1_C"/>
    <property type="match status" value="1"/>
</dbReference>
<evidence type="ECO:0000256" key="2">
    <source>
        <dbReference type="ARBA" id="ARBA00004406"/>
    </source>
</evidence>
<evidence type="ECO:0000256" key="13">
    <source>
        <dbReference type="ARBA" id="ARBA00023034"/>
    </source>
</evidence>
<dbReference type="GO" id="GO:0030154">
    <property type="term" value="P:cell differentiation"/>
    <property type="evidence" value="ECO:0007669"/>
    <property type="project" value="UniProtKB-KW"/>
</dbReference>
<evidence type="ECO:0000256" key="9">
    <source>
        <dbReference type="ARBA" id="ARBA00022782"/>
    </source>
</evidence>
<keyword evidence="8" id="KW-0677">Repeat</keyword>
<name>A0A8C9EZ86_PAVCR</name>
<organism evidence="22 23">
    <name type="scientific">Pavo cristatus</name>
    <name type="common">Indian peafowl</name>
    <name type="synonym">Blue peafowl</name>
    <dbReference type="NCBI Taxonomy" id="9049"/>
    <lineage>
        <taxon>Eukaryota</taxon>
        <taxon>Metazoa</taxon>
        <taxon>Chordata</taxon>
        <taxon>Craniata</taxon>
        <taxon>Vertebrata</taxon>
        <taxon>Euteleostomi</taxon>
        <taxon>Archelosauria</taxon>
        <taxon>Archosauria</taxon>
        <taxon>Dinosauria</taxon>
        <taxon>Saurischia</taxon>
        <taxon>Theropoda</taxon>
        <taxon>Coelurosauria</taxon>
        <taxon>Aves</taxon>
        <taxon>Neognathae</taxon>
        <taxon>Galloanserae</taxon>
        <taxon>Galliformes</taxon>
        <taxon>Phasianidae</taxon>
        <taxon>Phasianinae</taxon>
        <taxon>Pavo</taxon>
    </lineage>
</organism>
<reference evidence="22" key="2">
    <citation type="submission" date="2025-09" db="UniProtKB">
        <authorList>
            <consortium name="Ensembl"/>
        </authorList>
    </citation>
    <scope>IDENTIFICATION</scope>
</reference>